<dbReference type="Gene3D" id="3.10.450.40">
    <property type="match status" value="2"/>
</dbReference>
<dbReference type="EMBL" id="CACVKT020008663">
    <property type="protein sequence ID" value="CAC5416609.1"/>
    <property type="molecule type" value="Genomic_DNA"/>
</dbReference>
<evidence type="ECO:0000313" key="3">
    <source>
        <dbReference type="Proteomes" id="UP000507470"/>
    </source>
</evidence>
<dbReference type="EC" id="1.4.3.22" evidence="2"/>
<dbReference type="GO" id="GO:0048038">
    <property type="term" value="F:quinone binding"/>
    <property type="evidence" value="ECO:0007669"/>
    <property type="project" value="InterPro"/>
</dbReference>
<sequence length="219" mass="25299">MFSKNESIGVCERNSENPYGRINTNEPKYSSVFSDLTRKEMKGLLNYLYSSKKLNLTKFKNATLRSNYLYLAERFMPSKAAVLNCIDNGYSKPLRETHVVLIRGGDRKPNVLEIVVGPIPFPYGHRLFPYRPQPILFFQRLITSIEIISLRLKECVDKEFGRALDELYRGTLINCGNKCLDVGLSAEVPISKSEEKSFYWYSFHQNSDYKILRPVDFSV</sequence>
<dbReference type="Pfam" id="PF02727">
    <property type="entry name" value="Cu_amine_oxidN2"/>
    <property type="match status" value="1"/>
</dbReference>
<proteinExistence type="predicted"/>
<name>A0A6J8E6Y8_MYTCO</name>
<dbReference type="GO" id="GO:0005507">
    <property type="term" value="F:copper ion binding"/>
    <property type="evidence" value="ECO:0007669"/>
    <property type="project" value="InterPro"/>
</dbReference>
<dbReference type="OrthoDB" id="6149684at2759"/>
<dbReference type="GO" id="GO:0008131">
    <property type="term" value="F:primary methylamine oxidase activity"/>
    <property type="evidence" value="ECO:0007669"/>
    <property type="project" value="InterPro"/>
</dbReference>
<keyword evidence="2" id="KW-0560">Oxidoreductase</keyword>
<reference evidence="2 3" key="1">
    <citation type="submission" date="2020-06" db="EMBL/GenBank/DDBJ databases">
        <authorList>
            <person name="Li R."/>
            <person name="Bekaert M."/>
        </authorList>
    </citation>
    <scope>NUCLEOTIDE SEQUENCE [LARGE SCALE GENOMIC DNA]</scope>
    <source>
        <strain evidence="3">wild</strain>
    </source>
</reference>
<evidence type="ECO:0000259" key="1">
    <source>
        <dbReference type="Pfam" id="PF02727"/>
    </source>
</evidence>
<dbReference type="Proteomes" id="UP000507470">
    <property type="component" value="Unassembled WGS sequence"/>
</dbReference>
<dbReference type="InterPro" id="IPR015800">
    <property type="entry name" value="Cu_amine_oxidase_N2"/>
</dbReference>
<dbReference type="GO" id="GO:0009308">
    <property type="term" value="P:amine metabolic process"/>
    <property type="evidence" value="ECO:0007669"/>
    <property type="project" value="InterPro"/>
</dbReference>
<dbReference type="AlphaFoldDB" id="A0A6J8E6Y8"/>
<feature type="domain" description="Copper amine oxidase N2-terminal" evidence="1">
    <location>
        <begin position="40"/>
        <end position="121"/>
    </location>
</feature>
<dbReference type="InterPro" id="IPR016182">
    <property type="entry name" value="Cu_amine_oxidase_N-reg"/>
</dbReference>
<dbReference type="SUPFAM" id="SSF54416">
    <property type="entry name" value="Amine oxidase N-terminal region"/>
    <property type="match status" value="1"/>
</dbReference>
<accession>A0A6J8E6Y8</accession>
<organism evidence="2 3">
    <name type="scientific">Mytilus coruscus</name>
    <name type="common">Sea mussel</name>
    <dbReference type="NCBI Taxonomy" id="42192"/>
    <lineage>
        <taxon>Eukaryota</taxon>
        <taxon>Metazoa</taxon>
        <taxon>Spiralia</taxon>
        <taxon>Lophotrochozoa</taxon>
        <taxon>Mollusca</taxon>
        <taxon>Bivalvia</taxon>
        <taxon>Autobranchia</taxon>
        <taxon>Pteriomorphia</taxon>
        <taxon>Mytilida</taxon>
        <taxon>Mytiloidea</taxon>
        <taxon>Mytilidae</taxon>
        <taxon>Mytilinae</taxon>
        <taxon>Mytilus</taxon>
    </lineage>
</organism>
<gene>
    <name evidence="2" type="ORF">MCOR_49209</name>
</gene>
<protein>
    <submittedName>
        <fullName evidence="2">AOC1</fullName>
        <ecNumber evidence="2">1.4.3.22</ecNumber>
    </submittedName>
</protein>
<evidence type="ECO:0000313" key="2">
    <source>
        <dbReference type="EMBL" id="CAC5416609.1"/>
    </source>
</evidence>
<keyword evidence="3" id="KW-1185">Reference proteome</keyword>